<dbReference type="Pfam" id="PF13855">
    <property type="entry name" value="LRR_8"/>
    <property type="match status" value="1"/>
</dbReference>
<evidence type="ECO:0008006" key="6">
    <source>
        <dbReference type="Google" id="ProtNLM"/>
    </source>
</evidence>
<evidence type="ECO:0000256" key="2">
    <source>
        <dbReference type="SAM" id="Coils"/>
    </source>
</evidence>
<evidence type="ECO:0000256" key="1">
    <source>
        <dbReference type="ARBA" id="ARBA00022729"/>
    </source>
</evidence>
<dbReference type="PANTHER" id="PTHR24373">
    <property type="entry name" value="SLIT RELATED LEUCINE-RICH REPEAT NEURONAL PROTEIN"/>
    <property type="match status" value="1"/>
</dbReference>
<evidence type="ECO:0000256" key="3">
    <source>
        <dbReference type="SAM" id="SignalP"/>
    </source>
</evidence>
<dbReference type="InterPro" id="IPR050328">
    <property type="entry name" value="Dev_Immune_Receptor"/>
</dbReference>
<name>A0A9J6CEJ0_POLVA</name>
<dbReference type="PROSITE" id="PS51450">
    <property type="entry name" value="LRR"/>
    <property type="match status" value="1"/>
</dbReference>
<reference evidence="4" key="1">
    <citation type="submission" date="2021-03" db="EMBL/GenBank/DDBJ databases">
        <title>Chromosome level genome of the anhydrobiotic midge Polypedilum vanderplanki.</title>
        <authorList>
            <person name="Yoshida Y."/>
            <person name="Kikawada T."/>
            <person name="Gusev O."/>
        </authorList>
    </citation>
    <scope>NUCLEOTIDE SEQUENCE</scope>
    <source>
        <strain evidence="4">NIAS01</strain>
        <tissue evidence="4">Whole body or cell culture</tissue>
    </source>
</reference>
<sequence length="257" mass="30303">MKFIGLAVLICCFSTFTVGNSVTIKCYYQMWKYWEANGIEYQCKVQNNEIFNENRVTIEKAEGEHKNGKSDDDVKFFVITGAKLQFFPRNLENVFKNLELIFIWNSKLIEITSEDLKPFPKLKSFKLEENPIEVIREDLFINNPDLEVLYLENNKINHIDPKALSHLNKLRAIWFKNNLCKFDKSEVTTRSEVLQIVKKIEQGQCLSTQYAITVLFSQNYQLKQQNEEILKKLNENQKYNKIIENLVETIQELKDKI</sequence>
<protein>
    <recommendedName>
        <fullName evidence="6">Leucine rich repeat protein</fullName>
    </recommendedName>
</protein>
<dbReference type="InterPro" id="IPR001611">
    <property type="entry name" value="Leu-rich_rpt"/>
</dbReference>
<dbReference type="OrthoDB" id="4691307at2759"/>
<keyword evidence="2" id="KW-0175">Coiled coil</keyword>
<keyword evidence="5" id="KW-1185">Reference proteome</keyword>
<proteinExistence type="predicted"/>
<gene>
    <name evidence="4" type="ORF">PVAND_009859</name>
</gene>
<dbReference type="PANTHER" id="PTHR24373:SF275">
    <property type="entry name" value="TIR DOMAIN-CONTAINING PROTEIN"/>
    <property type="match status" value="1"/>
</dbReference>
<accession>A0A9J6CEJ0</accession>
<keyword evidence="1 3" id="KW-0732">Signal</keyword>
<dbReference type="InterPro" id="IPR032675">
    <property type="entry name" value="LRR_dom_sf"/>
</dbReference>
<dbReference type="Gene3D" id="3.80.10.10">
    <property type="entry name" value="Ribonuclease Inhibitor"/>
    <property type="match status" value="1"/>
</dbReference>
<comment type="caution">
    <text evidence="4">The sequence shown here is derived from an EMBL/GenBank/DDBJ whole genome shotgun (WGS) entry which is preliminary data.</text>
</comment>
<feature type="chain" id="PRO_5039886735" description="Leucine rich repeat protein" evidence="3">
    <location>
        <begin position="20"/>
        <end position="257"/>
    </location>
</feature>
<evidence type="ECO:0000313" key="4">
    <source>
        <dbReference type="EMBL" id="KAG5680349.1"/>
    </source>
</evidence>
<organism evidence="4 5">
    <name type="scientific">Polypedilum vanderplanki</name>
    <name type="common">Sleeping chironomid midge</name>
    <dbReference type="NCBI Taxonomy" id="319348"/>
    <lineage>
        <taxon>Eukaryota</taxon>
        <taxon>Metazoa</taxon>
        <taxon>Ecdysozoa</taxon>
        <taxon>Arthropoda</taxon>
        <taxon>Hexapoda</taxon>
        <taxon>Insecta</taxon>
        <taxon>Pterygota</taxon>
        <taxon>Neoptera</taxon>
        <taxon>Endopterygota</taxon>
        <taxon>Diptera</taxon>
        <taxon>Nematocera</taxon>
        <taxon>Chironomoidea</taxon>
        <taxon>Chironomidae</taxon>
        <taxon>Chironominae</taxon>
        <taxon>Polypedilum</taxon>
        <taxon>Polypedilum</taxon>
    </lineage>
</organism>
<dbReference type="EMBL" id="JADBJN010000001">
    <property type="protein sequence ID" value="KAG5680349.1"/>
    <property type="molecule type" value="Genomic_DNA"/>
</dbReference>
<feature type="signal peptide" evidence="3">
    <location>
        <begin position="1"/>
        <end position="19"/>
    </location>
</feature>
<dbReference type="AlphaFoldDB" id="A0A9J6CEJ0"/>
<dbReference type="SUPFAM" id="SSF52058">
    <property type="entry name" value="L domain-like"/>
    <property type="match status" value="1"/>
</dbReference>
<feature type="coiled-coil region" evidence="2">
    <location>
        <begin position="222"/>
        <end position="256"/>
    </location>
</feature>
<dbReference type="Proteomes" id="UP001107558">
    <property type="component" value="Chromosome 1"/>
</dbReference>
<evidence type="ECO:0000313" key="5">
    <source>
        <dbReference type="Proteomes" id="UP001107558"/>
    </source>
</evidence>